<evidence type="ECO:0000313" key="8">
    <source>
        <dbReference type="Proteomes" id="UP000789595"/>
    </source>
</evidence>
<dbReference type="AlphaFoldDB" id="A0A7S3ZPK4"/>
<dbReference type="PROSITE" id="PS00108">
    <property type="entry name" value="PROTEIN_KINASE_ST"/>
    <property type="match status" value="1"/>
</dbReference>
<dbReference type="EMBL" id="CAKKNE010000001">
    <property type="protein sequence ID" value="CAH0365628.1"/>
    <property type="molecule type" value="Genomic_DNA"/>
</dbReference>
<dbReference type="SMART" id="SM00332">
    <property type="entry name" value="PP2Cc"/>
    <property type="match status" value="1"/>
</dbReference>
<dbReference type="GO" id="GO:0035556">
    <property type="term" value="P:intracellular signal transduction"/>
    <property type="evidence" value="ECO:0007669"/>
    <property type="project" value="TreeGrafter"/>
</dbReference>
<accession>A0A7S3ZPK4</accession>
<dbReference type="Gene3D" id="1.10.510.10">
    <property type="entry name" value="Transferase(Phosphotransferase) domain 1"/>
    <property type="match status" value="1"/>
</dbReference>
<dbReference type="GO" id="GO:0004674">
    <property type="term" value="F:protein serine/threonine kinase activity"/>
    <property type="evidence" value="ECO:0007669"/>
    <property type="project" value="TreeGrafter"/>
</dbReference>
<sequence>MRRSLGALSDVTEEGDSARPLPPPPPAAVLSPQRNDRQSVASQFSDVSELQDFLADDYVEKFKARSPPPAPRLRRAPSLDQPSTPTQDEEVIVRPRKSVGTQNKVRARTEGSKRLVNDYEMLGELGRGAAGRVELCVKDGKARAIKVLRRGSLDDVRREVAITKHLKHRNLVTLYEVIDDPSHHTLYLVLEYCERGPLLKAGKDTPYEPISEDNNRRATRDVLRGLEYLHSVNVVHRDLKPENIVLDGKGTAKLCDFGVSRVVSSVAPVRRSSKLRLTPAWAAPELFGDKDVTAAVDCWSLGATIHAASTGSPPVVLEKTAAQTLVKVESGELNVQATGMLGDLLHGLLERDVTKRCDVATAMGHGWVTDSGNQPLPRTTYVGFSLTQHDVDRAINTLESSDDEATTTDLDSAFADVLKVQESESDDDNELGETTGGVPCAAWRLAHCQQPGSTDEDRVDAVTLSESRAVLAAYDGHGGSQVVDALRHTLPAFLSSALTFGTPTSALESAFSYADNIVVGTQPGTVGACAAVVIVDNDAITCANVGDVAVVLIQSSGSIEVLTTKHCKSNDEERKRVEQSGAHWANGGRVNGVLRVSRSFGDGDFKGRQAVKAWKTPFASDPVIAMPSISVRKRSPSDALIIVMTDGVVDGFGDERKAALYIRRQVRKLGDLDKAAKATLDEARARGSKDDLSLLVCDLRDGLVAEEVTWSPAVPPPPPARPKPEAYDDDFAFDEGVPEAKAEAPPPAPATPSLEGGGFGVTLKRAERAAARAWSASQSPPAPERFAL</sequence>
<dbReference type="Pfam" id="PF00481">
    <property type="entry name" value="PP2C"/>
    <property type="match status" value="1"/>
</dbReference>
<feature type="region of interest" description="Disordered" evidence="3">
    <location>
        <begin position="61"/>
        <end position="104"/>
    </location>
</feature>
<evidence type="ECO:0000313" key="7">
    <source>
        <dbReference type="EMBL" id="CAH0365628.1"/>
    </source>
</evidence>
<keyword evidence="1" id="KW-0547">Nucleotide-binding</keyword>
<gene>
    <name evidence="6" type="ORF">PCAL00307_LOCUS5308</name>
    <name evidence="7" type="ORF">PECAL_1P20760</name>
</gene>
<proteinExistence type="predicted"/>
<dbReference type="Gene3D" id="3.60.40.10">
    <property type="entry name" value="PPM-type phosphatase domain"/>
    <property type="match status" value="1"/>
</dbReference>
<evidence type="ECO:0000259" key="5">
    <source>
        <dbReference type="PROSITE" id="PS51746"/>
    </source>
</evidence>
<dbReference type="Pfam" id="PF00069">
    <property type="entry name" value="Pkinase"/>
    <property type="match status" value="1"/>
</dbReference>
<dbReference type="EMBL" id="HBIW01006384">
    <property type="protein sequence ID" value="CAE0689873.1"/>
    <property type="molecule type" value="Transcribed_RNA"/>
</dbReference>
<dbReference type="GO" id="GO:0005737">
    <property type="term" value="C:cytoplasm"/>
    <property type="evidence" value="ECO:0007669"/>
    <property type="project" value="TreeGrafter"/>
</dbReference>
<dbReference type="PROSITE" id="PS50011">
    <property type="entry name" value="PROTEIN_KINASE_DOM"/>
    <property type="match status" value="1"/>
</dbReference>
<reference evidence="7" key="2">
    <citation type="submission" date="2021-11" db="EMBL/GenBank/DDBJ databases">
        <authorList>
            <consortium name="Genoscope - CEA"/>
            <person name="William W."/>
        </authorList>
    </citation>
    <scope>NUCLEOTIDE SEQUENCE</scope>
</reference>
<protein>
    <recommendedName>
        <fullName evidence="9">Protein kinase domain-containing protein</fullName>
    </recommendedName>
</protein>
<feature type="domain" description="PPM-type phosphatase" evidence="5">
    <location>
        <begin position="442"/>
        <end position="699"/>
    </location>
</feature>
<dbReference type="InterPro" id="IPR036457">
    <property type="entry name" value="PPM-type-like_dom_sf"/>
</dbReference>
<dbReference type="InterPro" id="IPR000719">
    <property type="entry name" value="Prot_kinase_dom"/>
</dbReference>
<dbReference type="Proteomes" id="UP000789595">
    <property type="component" value="Unassembled WGS sequence"/>
</dbReference>
<organism evidence="6">
    <name type="scientific">Pelagomonas calceolata</name>
    <dbReference type="NCBI Taxonomy" id="35677"/>
    <lineage>
        <taxon>Eukaryota</taxon>
        <taxon>Sar</taxon>
        <taxon>Stramenopiles</taxon>
        <taxon>Ochrophyta</taxon>
        <taxon>Pelagophyceae</taxon>
        <taxon>Pelagomonadales</taxon>
        <taxon>Pelagomonadaceae</taxon>
        <taxon>Pelagomonas</taxon>
    </lineage>
</organism>
<dbReference type="PANTHER" id="PTHR24346">
    <property type="entry name" value="MAP/MICROTUBULE AFFINITY-REGULATING KINASE"/>
    <property type="match status" value="1"/>
</dbReference>
<feature type="compositionally biased region" description="Acidic residues" evidence="3">
    <location>
        <begin position="727"/>
        <end position="737"/>
    </location>
</feature>
<evidence type="ECO:0008006" key="9">
    <source>
        <dbReference type="Google" id="ProtNLM"/>
    </source>
</evidence>
<dbReference type="SMART" id="SM00220">
    <property type="entry name" value="S_TKc"/>
    <property type="match status" value="1"/>
</dbReference>
<dbReference type="SUPFAM" id="SSF81606">
    <property type="entry name" value="PP2C-like"/>
    <property type="match status" value="1"/>
</dbReference>
<feature type="region of interest" description="Disordered" evidence="3">
    <location>
        <begin position="1"/>
        <end position="46"/>
    </location>
</feature>
<dbReference type="InterPro" id="IPR008271">
    <property type="entry name" value="Ser/Thr_kinase_AS"/>
</dbReference>
<dbReference type="PROSITE" id="PS51746">
    <property type="entry name" value="PPM_2"/>
    <property type="match status" value="1"/>
</dbReference>
<feature type="domain" description="Protein kinase" evidence="4">
    <location>
        <begin position="119"/>
        <end position="368"/>
    </location>
</feature>
<evidence type="ECO:0000256" key="3">
    <source>
        <dbReference type="SAM" id="MobiDB-lite"/>
    </source>
</evidence>
<name>A0A7S3ZPK4_9STRA</name>
<dbReference type="CDD" id="cd00143">
    <property type="entry name" value="PP2Cc"/>
    <property type="match status" value="1"/>
</dbReference>
<feature type="region of interest" description="Disordered" evidence="3">
    <location>
        <begin position="710"/>
        <end position="761"/>
    </location>
</feature>
<keyword evidence="2" id="KW-0067">ATP-binding</keyword>
<evidence type="ECO:0000256" key="1">
    <source>
        <dbReference type="ARBA" id="ARBA00022741"/>
    </source>
</evidence>
<reference evidence="6" key="1">
    <citation type="submission" date="2021-01" db="EMBL/GenBank/DDBJ databases">
        <authorList>
            <person name="Corre E."/>
            <person name="Pelletier E."/>
            <person name="Niang G."/>
            <person name="Scheremetjew M."/>
            <person name="Finn R."/>
            <person name="Kale V."/>
            <person name="Holt S."/>
            <person name="Cochrane G."/>
            <person name="Meng A."/>
            <person name="Brown T."/>
            <person name="Cohen L."/>
        </authorList>
    </citation>
    <scope>NUCLEOTIDE SEQUENCE</scope>
    <source>
        <strain evidence="6">CCMP1756</strain>
    </source>
</reference>
<dbReference type="PANTHER" id="PTHR24346:SF77">
    <property type="entry name" value="SERINE THREONINE PROTEIN KINASE"/>
    <property type="match status" value="1"/>
</dbReference>
<keyword evidence="8" id="KW-1185">Reference proteome</keyword>
<dbReference type="InterPro" id="IPR001932">
    <property type="entry name" value="PPM-type_phosphatase-like_dom"/>
</dbReference>
<dbReference type="InterPro" id="IPR011009">
    <property type="entry name" value="Kinase-like_dom_sf"/>
</dbReference>
<evidence type="ECO:0000313" key="6">
    <source>
        <dbReference type="EMBL" id="CAE0689873.1"/>
    </source>
</evidence>
<dbReference type="GO" id="GO:0005524">
    <property type="term" value="F:ATP binding"/>
    <property type="evidence" value="ECO:0007669"/>
    <property type="project" value="UniProtKB-KW"/>
</dbReference>
<dbReference type="SUPFAM" id="SSF56112">
    <property type="entry name" value="Protein kinase-like (PK-like)"/>
    <property type="match status" value="1"/>
</dbReference>
<evidence type="ECO:0000259" key="4">
    <source>
        <dbReference type="PROSITE" id="PS50011"/>
    </source>
</evidence>
<dbReference type="OrthoDB" id="68483at2759"/>
<evidence type="ECO:0000256" key="2">
    <source>
        <dbReference type="ARBA" id="ARBA00022840"/>
    </source>
</evidence>